<organism evidence="1 2">
    <name type="scientific">Acaulospora colombiana</name>
    <dbReference type="NCBI Taxonomy" id="27376"/>
    <lineage>
        <taxon>Eukaryota</taxon>
        <taxon>Fungi</taxon>
        <taxon>Fungi incertae sedis</taxon>
        <taxon>Mucoromycota</taxon>
        <taxon>Glomeromycotina</taxon>
        <taxon>Glomeromycetes</taxon>
        <taxon>Diversisporales</taxon>
        <taxon>Acaulosporaceae</taxon>
        <taxon>Acaulospora</taxon>
    </lineage>
</organism>
<name>A0ACA9LN41_9GLOM</name>
<sequence length="280" mass="32429">MNAAARKKHCNLLMFDVPKPSSGAPQNQSFMIDYTTSLENSTIRAQDNFIFTSFVEPMRVRPQTPTRNAAPESEVLTKEDAGINSTKISNDTSKRTPRPPNAFILYRKAMQSEITAKKGNISNTNISRILSRQWRDEKEEVKLYWRKLADKKKVEHMEAHPGYIYRPKKSGTNSKKRCRKTTTTTNSTLPPNTTYTNTHLNQPSAPLSMGNNPTLTINSQPSFENFEFNDLLWDFSQVPQYYALPDFYNYSNEYLTNDFDPYFYSQQLEEFPMCQFYNNN</sequence>
<accession>A0ACA9LN41</accession>
<keyword evidence="2" id="KW-1185">Reference proteome</keyword>
<proteinExistence type="predicted"/>
<gene>
    <name evidence="1" type="ORF">ACOLOM_LOCUS4294</name>
</gene>
<evidence type="ECO:0000313" key="1">
    <source>
        <dbReference type="EMBL" id="CAG8536571.1"/>
    </source>
</evidence>
<comment type="caution">
    <text evidence="1">The sequence shown here is derived from an EMBL/GenBank/DDBJ whole genome shotgun (WGS) entry which is preliminary data.</text>
</comment>
<protein>
    <submittedName>
        <fullName evidence="1">2193_t:CDS:1</fullName>
    </submittedName>
</protein>
<reference evidence="1" key="1">
    <citation type="submission" date="2021-06" db="EMBL/GenBank/DDBJ databases">
        <authorList>
            <person name="Kallberg Y."/>
            <person name="Tangrot J."/>
            <person name="Rosling A."/>
        </authorList>
    </citation>
    <scope>NUCLEOTIDE SEQUENCE</scope>
    <source>
        <strain evidence="1">CL356</strain>
    </source>
</reference>
<dbReference type="EMBL" id="CAJVPT010007004">
    <property type="protein sequence ID" value="CAG8536571.1"/>
    <property type="molecule type" value="Genomic_DNA"/>
</dbReference>
<dbReference type="Proteomes" id="UP000789525">
    <property type="component" value="Unassembled WGS sequence"/>
</dbReference>
<evidence type="ECO:0000313" key="2">
    <source>
        <dbReference type="Proteomes" id="UP000789525"/>
    </source>
</evidence>